<keyword evidence="1" id="KW-0812">Transmembrane</keyword>
<evidence type="ECO:0000313" key="3">
    <source>
        <dbReference type="Proteomes" id="UP001501470"/>
    </source>
</evidence>
<keyword evidence="3" id="KW-1185">Reference proteome</keyword>
<reference evidence="3" key="1">
    <citation type="journal article" date="2019" name="Int. J. Syst. Evol. Microbiol.">
        <title>The Global Catalogue of Microorganisms (GCM) 10K type strain sequencing project: providing services to taxonomists for standard genome sequencing and annotation.</title>
        <authorList>
            <consortium name="The Broad Institute Genomics Platform"/>
            <consortium name="The Broad Institute Genome Sequencing Center for Infectious Disease"/>
            <person name="Wu L."/>
            <person name="Ma J."/>
        </authorList>
    </citation>
    <scope>NUCLEOTIDE SEQUENCE [LARGE SCALE GENOMIC DNA]</scope>
    <source>
        <strain evidence="3">JCM 15933</strain>
    </source>
</reference>
<evidence type="ECO:0008006" key="4">
    <source>
        <dbReference type="Google" id="ProtNLM"/>
    </source>
</evidence>
<organism evidence="2 3">
    <name type="scientific">Dactylosporangium maewongense</name>
    <dbReference type="NCBI Taxonomy" id="634393"/>
    <lineage>
        <taxon>Bacteria</taxon>
        <taxon>Bacillati</taxon>
        <taxon>Actinomycetota</taxon>
        <taxon>Actinomycetes</taxon>
        <taxon>Micromonosporales</taxon>
        <taxon>Micromonosporaceae</taxon>
        <taxon>Dactylosporangium</taxon>
    </lineage>
</organism>
<keyword evidence="1" id="KW-0472">Membrane</keyword>
<sequence>MMRVLVEYAALGCVAAGVVAGWVTFALGRDLRGALGVALDFWLAGGMLRLSVGTDWQPLAAAAAILVVRKLLVASVGRSRGRLRKCKEG</sequence>
<feature type="transmembrane region" description="Helical" evidence="1">
    <location>
        <begin position="58"/>
        <end position="77"/>
    </location>
</feature>
<protein>
    <recommendedName>
        <fullName evidence="4">DUF1622 domain-containing protein</fullName>
    </recommendedName>
</protein>
<dbReference type="Proteomes" id="UP001501470">
    <property type="component" value="Unassembled WGS sequence"/>
</dbReference>
<dbReference type="EMBL" id="BAAAQD010000025">
    <property type="protein sequence ID" value="GAA1556133.1"/>
    <property type="molecule type" value="Genomic_DNA"/>
</dbReference>
<dbReference type="RefSeq" id="WP_344510644.1">
    <property type="nucleotide sequence ID" value="NZ_BAAAQD010000025.1"/>
</dbReference>
<name>A0ABP4N8U1_9ACTN</name>
<accession>A0ABP4N8U1</accession>
<evidence type="ECO:0000313" key="2">
    <source>
        <dbReference type="EMBL" id="GAA1556133.1"/>
    </source>
</evidence>
<gene>
    <name evidence="2" type="ORF">GCM10009827_091210</name>
</gene>
<keyword evidence="1" id="KW-1133">Transmembrane helix</keyword>
<comment type="caution">
    <text evidence="2">The sequence shown here is derived from an EMBL/GenBank/DDBJ whole genome shotgun (WGS) entry which is preliminary data.</text>
</comment>
<proteinExistence type="predicted"/>
<feature type="transmembrane region" description="Helical" evidence="1">
    <location>
        <begin position="6"/>
        <end position="27"/>
    </location>
</feature>
<evidence type="ECO:0000256" key="1">
    <source>
        <dbReference type="SAM" id="Phobius"/>
    </source>
</evidence>